<dbReference type="Pfam" id="PF09697">
    <property type="entry name" value="Porph_ging"/>
    <property type="match status" value="1"/>
</dbReference>
<keyword evidence="4" id="KW-1185">Reference proteome</keyword>
<protein>
    <submittedName>
        <fullName evidence="3">GLPGLI family protein</fullName>
    </submittedName>
</protein>
<keyword evidence="1" id="KW-0732">Signal</keyword>
<evidence type="ECO:0000313" key="3">
    <source>
        <dbReference type="EMBL" id="TSJ43946.1"/>
    </source>
</evidence>
<organism evidence="3 4">
    <name type="scientific">Mucilaginibacter corticis</name>
    <dbReference type="NCBI Taxonomy" id="2597670"/>
    <lineage>
        <taxon>Bacteria</taxon>
        <taxon>Pseudomonadati</taxon>
        <taxon>Bacteroidota</taxon>
        <taxon>Sphingobacteriia</taxon>
        <taxon>Sphingobacteriales</taxon>
        <taxon>Sphingobacteriaceae</taxon>
        <taxon>Mucilaginibacter</taxon>
    </lineage>
</organism>
<comment type="caution">
    <text evidence="3">The sequence shown here is derived from an EMBL/GenBank/DDBJ whole genome shotgun (WGS) entry which is preliminary data.</text>
</comment>
<accession>A0A556MVI7</accession>
<dbReference type="NCBIfam" id="TIGR01200">
    <property type="entry name" value="GLPGLI"/>
    <property type="match status" value="1"/>
</dbReference>
<proteinExistence type="predicted"/>
<gene>
    <name evidence="3" type="ORF">FO440_07125</name>
</gene>
<dbReference type="InterPro" id="IPR005901">
    <property type="entry name" value="GLPGLI"/>
</dbReference>
<evidence type="ECO:0000313" key="4">
    <source>
        <dbReference type="Proteomes" id="UP000318733"/>
    </source>
</evidence>
<dbReference type="OrthoDB" id="1440774at2"/>
<sequence length="258" mass="29304">MIFMKNLIKITLLFFALQSGLAFAQNKQFVTGGTIEFEKTQNMFAIMKNKATADNAANKGYYEQYQKNEPQFLTYKSTLIFNANSSLFTPIPGKAIQWYYDAPIADQLNTVYSDFAHGTTTTQKDFYERTFLIKDTLRKIKWKITDETQTVAGYNCRRANGLILDSVYVVAFYAEDIHVPGGPESFTGLPGMILKVSLPHEHVIWVATKVTTIAIDEKKLVPPKKGTVVNYQQMLKVLTDAQSRWGEVGRYFIRGFSL</sequence>
<reference evidence="3 4" key="1">
    <citation type="submission" date="2019-07" db="EMBL/GenBank/DDBJ databases">
        <authorList>
            <person name="Huq M.A."/>
        </authorList>
    </citation>
    <scope>NUCLEOTIDE SEQUENCE [LARGE SCALE GENOMIC DNA]</scope>
    <source>
        <strain evidence="3 4">MAH-19</strain>
    </source>
</reference>
<feature type="chain" id="PRO_5021996740" evidence="1">
    <location>
        <begin position="25"/>
        <end position="258"/>
    </location>
</feature>
<evidence type="ECO:0000256" key="1">
    <source>
        <dbReference type="SAM" id="SignalP"/>
    </source>
</evidence>
<dbReference type="AlphaFoldDB" id="A0A556MVI7"/>
<dbReference type="Pfam" id="PF06048">
    <property type="entry name" value="DUF927"/>
    <property type="match status" value="1"/>
</dbReference>
<dbReference type="EMBL" id="VLPK01000001">
    <property type="protein sequence ID" value="TSJ43946.1"/>
    <property type="molecule type" value="Genomic_DNA"/>
</dbReference>
<name>A0A556MVI7_9SPHI</name>
<feature type="signal peptide" evidence="1">
    <location>
        <begin position="1"/>
        <end position="24"/>
    </location>
</feature>
<dbReference type="Proteomes" id="UP000318733">
    <property type="component" value="Unassembled WGS sequence"/>
</dbReference>
<dbReference type="InterPro" id="IPR009270">
    <property type="entry name" value="DUF927"/>
</dbReference>
<evidence type="ECO:0000259" key="2">
    <source>
        <dbReference type="Pfam" id="PF06048"/>
    </source>
</evidence>
<feature type="domain" description="DUF927" evidence="2">
    <location>
        <begin position="12"/>
        <end position="91"/>
    </location>
</feature>